<evidence type="ECO:0000313" key="5">
    <source>
        <dbReference type="EMBL" id="MFC4221900.1"/>
    </source>
</evidence>
<accession>A0ABV8PRS0</accession>
<dbReference type="RefSeq" id="WP_379767310.1">
    <property type="nucleotide sequence ID" value="NZ_JBHSCL010000010.1"/>
</dbReference>
<sequence length="327" mass="35548">MSFFKRQDPTKLQEQVAALKGSSGFQKDEKEWKLTLDAQKNGSATIRFLPNRSDDELAFVRLVNHSFKKNNQWFIENCPSTHGDYDGCPVCQYISDNDLFEKAKANKGGEADKLLGMIGRKQSFWANILVVKDPKAPENEGKVFKFRFGKKIMDKITAAIAGNPDLDEPGIAVTCPFGGANFTLTAKKVGDWPNYDDSKFGVPGPIKGIEDEARQKEIFEGMSDLRPITAPDQFKPTAELTAKFTKVFGGAAMGAGASAGADLDSELNSFDNELKNFDNGNQSKGAKESGGVSQLNVGGSVPEDDNTPPFDLEGGSGDDDLDKLLDL</sequence>
<dbReference type="InterPro" id="IPR046395">
    <property type="entry name" value="SSB_T4"/>
</dbReference>
<gene>
    <name evidence="5" type="ORF">ACFOWS_17235</name>
</gene>
<protein>
    <recommendedName>
        <fullName evidence="4">Bacteriophage T4 Gp32 single-stranded DNA-binding domain-containing protein</fullName>
    </recommendedName>
</protein>
<keyword evidence="1" id="KW-0678">Repressor</keyword>
<feature type="domain" description="Bacteriophage T4 Gp32 single-stranded DNA-binding" evidence="4">
    <location>
        <begin position="40"/>
        <end position="247"/>
    </location>
</feature>
<organism evidence="5 6">
    <name type="scientific">Flagellimonas marina</name>
    <dbReference type="NCBI Taxonomy" id="1775168"/>
    <lineage>
        <taxon>Bacteria</taxon>
        <taxon>Pseudomonadati</taxon>
        <taxon>Bacteroidota</taxon>
        <taxon>Flavobacteriia</taxon>
        <taxon>Flavobacteriales</taxon>
        <taxon>Flavobacteriaceae</taxon>
        <taxon>Flagellimonas</taxon>
    </lineage>
</organism>
<dbReference type="HAMAP" id="MF_04152">
    <property type="entry name" value="SSB_T4"/>
    <property type="match status" value="1"/>
</dbReference>
<evidence type="ECO:0000259" key="4">
    <source>
        <dbReference type="Pfam" id="PF08804"/>
    </source>
</evidence>
<keyword evidence="2" id="KW-1194">Viral DNA replication</keyword>
<keyword evidence="2" id="KW-0235">DNA replication</keyword>
<dbReference type="Gene3D" id="3.90.198.10">
    <property type="entry name" value="Replication Fork Single-Stranded Dna Binding Protein"/>
    <property type="match status" value="1"/>
</dbReference>
<evidence type="ECO:0000256" key="1">
    <source>
        <dbReference type="ARBA" id="ARBA00022491"/>
    </source>
</evidence>
<feature type="region of interest" description="Disordered" evidence="3">
    <location>
        <begin position="271"/>
        <end position="327"/>
    </location>
</feature>
<dbReference type="InterPro" id="IPR012340">
    <property type="entry name" value="NA-bd_OB-fold"/>
</dbReference>
<keyword evidence="6" id="KW-1185">Reference proteome</keyword>
<evidence type="ECO:0000256" key="3">
    <source>
        <dbReference type="SAM" id="MobiDB-lite"/>
    </source>
</evidence>
<name>A0ABV8PRS0_9FLAO</name>
<dbReference type="InterPro" id="IPR044947">
    <property type="entry name" value="Phage_T4_Gp32_ssDNA-bd_sf"/>
</dbReference>
<dbReference type="Pfam" id="PF08804">
    <property type="entry name" value="gp32"/>
    <property type="match status" value="1"/>
</dbReference>
<evidence type="ECO:0000313" key="6">
    <source>
        <dbReference type="Proteomes" id="UP001595841"/>
    </source>
</evidence>
<dbReference type="InterPro" id="IPR012339">
    <property type="entry name" value="Phage_T4_Gp32_ssDNA-bd"/>
</dbReference>
<dbReference type="SUPFAM" id="SSF50249">
    <property type="entry name" value="Nucleic acid-binding proteins"/>
    <property type="match status" value="1"/>
</dbReference>
<evidence type="ECO:0000256" key="2">
    <source>
        <dbReference type="ARBA" id="ARBA00023109"/>
    </source>
</evidence>
<dbReference type="Proteomes" id="UP001595841">
    <property type="component" value="Unassembled WGS sequence"/>
</dbReference>
<comment type="caution">
    <text evidence="5">The sequence shown here is derived from an EMBL/GenBank/DDBJ whole genome shotgun (WGS) entry which is preliminary data.</text>
</comment>
<dbReference type="EMBL" id="JBHSCL010000010">
    <property type="protein sequence ID" value="MFC4221900.1"/>
    <property type="molecule type" value="Genomic_DNA"/>
</dbReference>
<reference evidence="6" key="1">
    <citation type="journal article" date="2019" name="Int. J. Syst. Evol. Microbiol.">
        <title>The Global Catalogue of Microorganisms (GCM) 10K type strain sequencing project: providing services to taxonomists for standard genome sequencing and annotation.</title>
        <authorList>
            <consortium name="The Broad Institute Genomics Platform"/>
            <consortium name="The Broad Institute Genome Sequencing Center for Infectious Disease"/>
            <person name="Wu L."/>
            <person name="Ma J."/>
        </authorList>
    </citation>
    <scope>NUCLEOTIDE SEQUENCE [LARGE SCALE GENOMIC DNA]</scope>
    <source>
        <strain evidence="6">CGMCC 1.15774</strain>
    </source>
</reference>
<proteinExistence type="inferred from homology"/>